<proteinExistence type="predicted"/>
<evidence type="ECO:0000313" key="2">
    <source>
        <dbReference type="Proteomes" id="UP000321337"/>
    </source>
</evidence>
<dbReference type="RefSeq" id="WP_223264502.1">
    <property type="nucleotide sequence ID" value="NZ_AP021884.1"/>
</dbReference>
<comment type="caution">
    <text evidence="1">The sequence shown here is derived from an EMBL/GenBank/DDBJ whole genome shotgun (WGS) entry which is preliminary data.</text>
</comment>
<accession>A0A512L624</accession>
<reference evidence="1 2" key="1">
    <citation type="submission" date="2019-07" db="EMBL/GenBank/DDBJ databases">
        <title>Whole genome shotgun sequence of Thiobacillus plumbophilus NBRC 107929.</title>
        <authorList>
            <person name="Hosoyama A."/>
            <person name="Uohara A."/>
            <person name="Ohji S."/>
            <person name="Ichikawa N."/>
        </authorList>
    </citation>
    <scope>NUCLEOTIDE SEQUENCE [LARGE SCALE GENOMIC DNA]</scope>
    <source>
        <strain evidence="1 2">NBRC 107929</strain>
    </source>
</reference>
<dbReference type="InterPro" id="IPR002736">
    <property type="entry name" value="CitG"/>
</dbReference>
<dbReference type="GO" id="GO:0005524">
    <property type="term" value="F:ATP binding"/>
    <property type="evidence" value="ECO:0007669"/>
    <property type="project" value="InterPro"/>
</dbReference>
<dbReference type="PANTHER" id="PTHR42280">
    <property type="entry name" value="CITG FAMILY PROTEIN"/>
    <property type="match status" value="1"/>
</dbReference>
<dbReference type="Proteomes" id="UP000321337">
    <property type="component" value="Unassembled WGS sequence"/>
</dbReference>
<dbReference type="PANTHER" id="PTHR42280:SF1">
    <property type="entry name" value="CITG FAMILY PROTEIN"/>
    <property type="match status" value="1"/>
</dbReference>
<dbReference type="AlphaFoldDB" id="A0A512L624"/>
<dbReference type="EMBL" id="BKAD01000009">
    <property type="protein sequence ID" value="GEP29917.1"/>
    <property type="molecule type" value="Genomic_DNA"/>
</dbReference>
<dbReference type="Pfam" id="PF01874">
    <property type="entry name" value="CitG"/>
    <property type="match status" value="1"/>
</dbReference>
<organism evidence="1 2">
    <name type="scientific">Sulfuriferula plumbiphila</name>
    <dbReference type="NCBI Taxonomy" id="171865"/>
    <lineage>
        <taxon>Bacteria</taxon>
        <taxon>Pseudomonadati</taxon>
        <taxon>Pseudomonadota</taxon>
        <taxon>Betaproteobacteria</taxon>
        <taxon>Nitrosomonadales</taxon>
        <taxon>Sulfuricellaceae</taxon>
        <taxon>Sulfuriferula</taxon>
    </lineage>
</organism>
<dbReference type="Gene3D" id="1.10.4200.10">
    <property type="entry name" value="Triphosphoribosyl-dephospho-CoA protein"/>
    <property type="match status" value="1"/>
</dbReference>
<evidence type="ECO:0000313" key="1">
    <source>
        <dbReference type="EMBL" id="GEP29917.1"/>
    </source>
</evidence>
<sequence>MNSPMALQPDILAASDAFRAACELDVLAFKPGNVSMDSPGHGMTAQDFVVSARVAAPHVADRMLGVGERVYRAIEATRQAVACNTNLGIVLLAVPLIHAAQHRLPGETLAQRLYLSLSGLTQEDADWVYRAICLAAPGGLGEPTRHDVHTTPTVTLLVAMQEAARWDRIAHQYASTYADIFGMGMVRLRQGRARWGGEAEAVTTVYLGYLADFPDSHVLRKYGPDTAEQVRQMTRTCIANIARCSDWADVRSHLEALDHELKLTSINPGTSADLTVATWLADRLTHG</sequence>
<keyword evidence="2" id="KW-1185">Reference proteome</keyword>
<gene>
    <name evidence="1" type="ORF">TPL01_10550</name>
</gene>
<protein>
    <submittedName>
        <fullName evidence="1">Triphosphoribosyl-dephospho-CoA synthase</fullName>
    </submittedName>
</protein>
<name>A0A512L624_9PROT</name>
<dbReference type="GO" id="GO:0046917">
    <property type="term" value="F:triphosphoribosyl-dephospho-CoA synthase activity"/>
    <property type="evidence" value="ECO:0007669"/>
    <property type="project" value="InterPro"/>
</dbReference>